<keyword evidence="1" id="KW-0812">Transmembrane</keyword>
<keyword evidence="3" id="KW-1185">Reference proteome</keyword>
<dbReference type="EMBL" id="JAGKQM010000004">
    <property type="protein sequence ID" value="KAH0928887.1"/>
    <property type="molecule type" value="Genomic_DNA"/>
</dbReference>
<dbReference type="Proteomes" id="UP000824890">
    <property type="component" value="Unassembled WGS sequence"/>
</dbReference>
<gene>
    <name evidence="2" type="ORF">HID58_014614</name>
</gene>
<protein>
    <submittedName>
        <fullName evidence="2">Uncharacterized protein</fullName>
    </submittedName>
</protein>
<keyword evidence="1" id="KW-0472">Membrane</keyword>
<evidence type="ECO:0000313" key="2">
    <source>
        <dbReference type="EMBL" id="KAH0928887.1"/>
    </source>
</evidence>
<evidence type="ECO:0000256" key="1">
    <source>
        <dbReference type="SAM" id="Phobius"/>
    </source>
</evidence>
<comment type="caution">
    <text evidence="2">The sequence shown here is derived from an EMBL/GenBank/DDBJ whole genome shotgun (WGS) entry which is preliminary data.</text>
</comment>
<proteinExistence type="predicted"/>
<sequence>MGAYYDMVYTLLVVFSLNSIYALGGGRSGVQGSYFGVHRGIASICGRELVFRVVSMVVGAVNFLCDAAWCLVSALVVFSFKGAHAQSSRERFFSGCYSPFAHPPHCPDQVYAPAISRVISNLPRTRFSATICLSKDRWSYSAEKTGWSSLIQNKTLSQTKTLVCNLVRVSTVVSSRRLRWGLEILVSQCLFGLFGSMSVWLSHCGLRWCVVAGFTDPVCGVRFTKIHGSPALWRVGGGFLFKRHNVVGRFGLRYEMQVSYAQLDARSEDVSCLWIRWTLPTREVVVVCATTSFSFFSVETSRRKSLNFRFNSQDVFPMVVLVDMASSSTVATKDFLLSF</sequence>
<feature type="transmembrane region" description="Helical" evidence="1">
    <location>
        <begin position="7"/>
        <end position="24"/>
    </location>
</feature>
<accession>A0ABQ8DHM4</accession>
<feature type="transmembrane region" description="Helical" evidence="1">
    <location>
        <begin position="56"/>
        <end position="80"/>
    </location>
</feature>
<evidence type="ECO:0000313" key="3">
    <source>
        <dbReference type="Proteomes" id="UP000824890"/>
    </source>
</evidence>
<name>A0ABQ8DHM4_BRANA</name>
<reference evidence="2 3" key="1">
    <citation type="submission" date="2021-05" db="EMBL/GenBank/DDBJ databases">
        <title>Genome Assembly of Synthetic Allotetraploid Brassica napus Reveals Homoeologous Exchanges between Subgenomes.</title>
        <authorList>
            <person name="Davis J.T."/>
        </authorList>
    </citation>
    <scope>NUCLEOTIDE SEQUENCE [LARGE SCALE GENOMIC DNA]</scope>
    <source>
        <strain evidence="3">cv. Da-Ae</strain>
        <tissue evidence="2">Seedling</tissue>
    </source>
</reference>
<keyword evidence="1" id="KW-1133">Transmembrane helix</keyword>
<organism evidence="2 3">
    <name type="scientific">Brassica napus</name>
    <name type="common">Rape</name>
    <dbReference type="NCBI Taxonomy" id="3708"/>
    <lineage>
        <taxon>Eukaryota</taxon>
        <taxon>Viridiplantae</taxon>
        <taxon>Streptophyta</taxon>
        <taxon>Embryophyta</taxon>
        <taxon>Tracheophyta</taxon>
        <taxon>Spermatophyta</taxon>
        <taxon>Magnoliopsida</taxon>
        <taxon>eudicotyledons</taxon>
        <taxon>Gunneridae</taxon>
        <taxon>Pentapetalae</taxon>
        <taxon>rosids</taxon>
        <taxon>malvids</taxon>
        <taxon>Brassicales</taxon>
        <taxon>Brassicaceae</taxon>
        <taxon>Brassiceae</taxon>
        <taxon>Brassica</taxon>
    </lineage>
</organism>